<dbReference type="AlphaFoldDB" id="A0A3C1KKH0"/>
<dbReference type="InterPro" id="IPR021783">
    <property type="entry name" value="DUF3348"/>
</dbReference>
<organism evidence="2 3">
    <name type="scientific">Haliea salexigens</name>
    <dbReference type="NCBI Taxonomy" id="287487"/>
    <lineage>
        <taxon>Bacteria</taxon>
        <taxon>Pseudomonadati</taxon>
        <taxon>Pseudomonadota</taxon>
        <taxon>Gammaproteobacteria</taxon>
        <taxon>Cellvibrionales</taxon>
        <taxon>Halieaceae</taxon>
        <taxon>Haliea</taxon>
    </lineage>
</organism>
<protein>
    <recommendedName>
        <fullName evidence="4">DUF3348 domain-containing protein</fullName>
    </recommendedName>
</protein>
<dbReference type="STRING" id="1121937.GCA_000423125_00095"/>
<dbReference type="EMBL" id="DMND01000067">
    <property type="protein sequence ID" value="HAN26948.1"/>
    <property type="molecule type" value="Genomic_DNA"/>
</dbReference>
<comment type="caution">
    <text evidence="2">The sequence shown here is derived from an EMBL/GenBank/DDBJ whole genome shotgun (WGS) entry which is preliminary data.</text>
</comment>
<reference evidence="2 3" key="1">
    <citation type="journal article" date="2018" name="Nat. Biotechnol.">
        <title>A standardized bacterial taxonomy based on genome phylogeny substantially revises the tree of life.</title>
        <authorList>
            <person name="Parks D.H."/>
            <person name="Chuvochina M."/>
            <person name="Waite D.W."/>
            <person name="Rinke C."/>
            <person name="Skarshewski A."/>
            <person name="Chaumeil P.A."/>
            <person name="Hugenholtz P."/>
        </authorList>
    </citation>
    <scope>NUCLEOTIDE SEQUENCE [LARGE SCALE GENOMIC DNA]</scope>
    <source>
        <strain evidence="2">UBA9158</strain>
    </source>
</reference>
<evidence type="ECO:0000256" key="1">
    <source>
        <dbReference type="SAM" id="MobiDB-lite"/>
    </source>
</evidence>
<accession>A0A3C1KKH0</accession>
<evidence type="ECO:0000313" key="2">
    <source>
        <dbReference type="EMBL" id="HAN26948.1"/>
    </source>
</evidence>
<dbReference type="Pfam" id="PF11828">
    <property type="entry name" value="DUF3348"/>
    <property type="match status" value="1"/>
</dbReference>
<gene>
    <name evidence="2" type="ORF">DCP75_04365</name>
</gene>
<evidence type="ECO:0000313" key="3">
    <source>
        <dbReference type="Proteomes" id="UP000259273"/>
    </source>
</evidence>
<feature type="region of interest" description="Disordered" evidence="1">
    <location>
        <begin position="56"/>
        <end position="79"/>
    </location>
</feature>
<sequence length="245" mass="26219">MSRAPGNSPQRPAITSRLQRALSIVPVDAAAVPSGELLAWLGQPLDLHSASELADVLSTQGTRKEPVEPVPGQGGAADASGSCEETLLAVQRGVLRELARSFAGAEGALLPLPRFDAPSALDGLSAAERLRRFHAAWQREMELRIQALRRDLRARLRRVSPELAGLAALDEALERHVLRAGEAALVNVPPLLVPRWEALLADHADAVSQELLVSELRELLLAELEQRLQPALGLVEACTAHGEGT</sequence>
<evidence type="ECO:0008006" key="4">
    <source>
        <dbReference type="Google" id="ProtNLM"/>
    </source>
</evidence>
<dbReference type="Proteomes" id="UP000259273">
    <property type="component" value="Unassembled WGS sequence"/>
</dbReference>
<name>A0A3C1KKH0_9GAMM</name>
<proteinExistence type="predicted"/>